<name>A0A6A6M9N4_HEVBR</name>
<evidence type="ECO:0000256" key="3">
    <source>
        <dbReference type="ARBA" id="ARBA00022737"/>
    </source>
</evidence>
<evidence type="ECO:0000256" key="4">
    <source>
        <dbReference type="ARBA" id="ARBA00022989"/>
    </source>
</evidence>
<dbReference type="InterPro" id="IPR035892">
    <property type="entry name" value="C2_domain_sf"/>
</dbReference>
<reference evidence="8 9" key="1">
    <citation type="journal article" date="2020" name="Mol. Plant">
        <title>The Chromosome-Based Rubber Tree Genome Provides New Insights into Spurge Genome Evolution and Rubber Biosynthesis.</title>
        <authorList>
            <person name="Liu J."/>
            <person name="Shi C."/>
            <person name="Shi C.C."/>
            <person name="Li W."/>
            <person name="Zhang Q.J."/>
            <person name="Zhang Y."/>
            <person name="Li K."/>
            <person name="Lu H.F."/>
            <person name="Shi C."/>
            <person name="Zhu S.T."/>
            <person name="Xiao Z.Y."/>
            <person name="Nan H."/>
            <person name="Yue Y."/>
            <person name="Zhu X.G."/>
            <person name="Wu Y."/>
            <person name="Hong X.N."/>
            <person name="Fan G.Y."/>
            <person name="Tong Y."/>
            <person name="Zhang D."/>
            <person name="Mao C.L."/>
            <person name="Liu Y.L."/>
            <person name="Hao S.J."/>
            <person name="Liu W.Q."/>
            <person name="Lv M.Q."/>
            <person name="Zhang H.B."/>
            <person name="Liu Y."/>
            <person name="Hu-Tang G.R."/>
            <person name="Wang J.P."/>
            <person name="Wang J.H."/>
            <person name="Sun Y.H."/>
            <person name="Ni S.B."/>
            <person name="Chen W.B."/>
            <person name="Zhang X.C."/>
            <person name="Jiao Y.N."/>
            <person name="Eichler E.E."/>
            <person name="Li G.H."/>
            <person name="Liu X."/>
            <person name="Gao L.Z."/>
        </authorList>
    </citation>
    <scope>NUCLEOTIDE SEQUENCE [LARGE SCALE GENOMIC DNA]</scope>
    <source>
        <strain evidence="9">cv. GT1</strain>
        <tissue evidence="8">Leaf</tissue>
    </source>
</reference>
<organism evidence="8 9">
    <name type="scientific">Hevea brasiliensis</name>
    <name type="common">Para rubber tree</name>
    <name type="synonym">Siphonia brasiliensis</name>
    <dbReference type="NCBI Taxonomy" id="3981"/>
    <lineage>
        <taxon>Eukaryota</taxon>
        <taxon>Viridiplantae</taxon>
        <taxon>Streptophyta</taxon>
        <taxon>Embryophyta</taxon>
        <taxon>Tracheophyta</taxon>
        <taxon>Spermatophyta</taxon>
        <taxon>Magnoliopsida</taxon>
        <taxon>eudicotyledons</taxon>
        <taxon>Gunneridae</taxon>
        <taxon>Pentapetalae</taxon>
        <taxon>rosids</taxon>
        <taxon>fabids</taxon>
        <taxon>Malpighiales</taxon>
        <taxon>Euphorbiaceae</taxon>
        <taxon>Crotonoideae</taxon>
        <taxon>Micrandreae</taxon>
        <taxon>Hevea</taxon>
    </lineage>
</organism>
<evidence type="ECO:0000313" key="8">
    <source>
        <dbReference type="EMBL" id="KAF2309195.1"/>
    </source>
</evidence>
<sequence>MKSKDGRGTTDAYCVAKYWQKWVRTTTVIDSLAPKWNEQYYWDVYDPYTVITIGIFDNSYLGADDNINGGTKDPRIGKTSTSHGYQTKVAHAETAHPDELDEEFDPFPTSKAGEVVKKRYDKLRSMAGRLMTMMGDLATQLERVHSVLSWRDPRATLMFLVFCVIGGFVVYLYSLRYLIILMGTYVMRPTRMRAKLPSLPQNFLRRLPAKTDTML</sequence>
<dbReference type="Pfam" id="PF08372">
    <property type="entry name" value="PRT_C"/>
    <property type="match status" value="1"/>
</dbReference>
<dbReference type="PANTHER" id="PTHR31425:SF23">
    <property type="entry name" value="C2 DOMAIN-CONTAINING PROTEIN"/>
    <property type="match status" value="1"/>
</dbReference>
<keyword evidence="5 6" id="KW-0472">Membrane</keyword>
<dbReference type="Pfam" id="PF00168">
    <property type="entry name" value="C2"/>
    <property type="match status" value="1"/>
</dbReference>
<dbReference type="InterPro" id="IPR047259">
    <property type="entry name" value="QUIRKY-like"/>
</dbReference>
<evidence type="ECO:0000256" key="2">
    <source>
        <dbReference type="ARBA" id="ARBA00022692"/>
    </source>
</evidence>
<feature type="domain" description="C2" evidence="7">
    <location>
        <begin position="1"/>
        <end position="88"/>
    </location>
</feature>
<accession>A0A6A6M9N4</accession>
<evidence type="ECO:0000313" key="9">
    <source>
        <dbReference type="Proteomes" id="UP000467840"/>
    </source>
</evidence>
<protein>
    <recommendedName>
        <fullName evidence="7">C2 domain-containing protein</fullName>
    </recommendedName>
</protein>
<feature type="transmembrane region" description="Helical" evidence="6">
    <location>
        <begin position="157"/>
        <end position="186"/>
    </location>
</feature>
<proteinExistence type="predicted"/>
<evidence type="ECO:0000259" key="7">
    <source>
        <dbReference type="PROSITE" id="PS50004"/>
    </source>
</evidence>
<dbReference type="EMBL" id="JAAGAX010000006">
    <property type="protein sequence ID" value="KAF2309195.1"/>
    <property type="molecule type" value="Genomic_DNA"/>
</dbReference>
<keyword evidence="9" id="KW-1185">Reference proteome</keyword>
<dbReference type="PROSITE" id="PS50004">
    <property type="entry name" value="C2"/>
    <property type="match status" value="1"/>
</dbReference>
<evidence type="ECO:0000256" key="6">
    <source>
        <dbReference type="SAM" id="Phobius"/>
    </source>
</evidence>
<dbReference type="AlphaFoldDB" id="A0A6A6M9N4"/>
<dbReference type="PANTHER" id="PTHR31425">
    <property type="entry name" value="PHOSPHORIBOSYLANTHRANILATE TRANSFERASE ISOFORM 1"/>
    <property type="match status" value="1"/>
</dbReference>
<comment type="subcellular location">
    <subcellularLocation>
        <location evidence="1">Membrane</location>
        <topology evidence="1">Multi-pass membrane protein</topology>
    </subcellularLocation>
</comment>
<gene>
    <name evidence="8" type="ORF">GH714_001142</name>
</gene>
<evidence type="ECO:0000256" key="1">
    <source>
        <dbReference type="ARBA" id="ARBA00004141"/>
    </source>
</evidence>
<evidence type="ECO:0000256" key="5">
    <source>
        <dbReference type="ARBA" id="ARBA00023136"/>
    </source>
</evidence>
<dbReference type="InterPro" id="IPR013583">
    <property type="entry name" value="MCTP_C"/>
</dbReference>
<dbReference type="InterPro" id="IPR000008">
    <property type="entry name" value="C2_dom"/>
</dbReference>
<keyword evidence="4 6" id="KW-1133">Transmembrane helix</keyword>
<dbReference type="SUPFAM" id="SSF49562">
    <property type="entry name" value="C2 domain (Calcium/lipid-binding domain, CaLB)"/>
    <property type="match status" value="1"/>
</dbReference>
<dbReference type="GO" id="GO:0016020">
    <property type="term" value="C:membrane"/>
    <property type="evidence" value="ECO:0007669"/>
    <property type="project" value="UniProtKB-SubCell"/>
</dbReference>
<keyword evidence="3" id="KW-0677">Repeat</keyword>
<dbReference type="Gene3D" id="2.60.40.150">
    <property type="entry name" value="C2 domain"/>
    <property type="match status" value="1"/>
</dbReference>
<dbReference type="Proteomes" id="UP000467840">
    <property type="component" value="Chromosome 14"/>
</dbReference>
<comment type="caution">
    <text evidence="8">The sequence shown here is derived from an EMBL/GenBank/DDBJ whole genome shotgun (WGS) entry which is preliminary data.</text>
</comment>
<keyword evidence="2 6" id="KW-0812">Transmembrane</keyword>